<evidence type="ECO:0000313" key="1">
    <source>
        <dbReference type="EMBL" id="TDP92383.1"/>
    </source>
</evidence>
<sequence>MQKEPTLDCQACGATLKALTPAQTQAVAENPYNFVAYCHRKACTEQAEAEARAEGLL</sequence>
<reference evidence="1 2" key="1">
    <citation type="submission" date="2019-03" db="EMBL/GenBank/DDBJ databases">
        <title>Genomic analyses of the natural microbiome of Caenorhabditis elegans.</title>
        <authorList>
            <person name="Samuel B."/>
        </authorList>
    </citation>
    <scope>NUCLEOTIDE SEQUENCE [LARGE SCALE GENOMIC DNA]</scope>
    <source>
        <strain evidence="1 2">JUb18</strain>
    </source>
</reference>
<comment type="caution">
    <text evidence="1">The sequence shown here is derived from an EMBL/GenBank/DDBJ whole genome shotgun (WGS) entry which is preliminary data.</text>
</comment>
<dbReference type="RefSeq" id="WP_166644286.1">
    <property type="nucleotide sequence ID" value="NZ_SNYA01000004.1"/>
</dbReference>
<proteinExistence type="predicted"/>
<gene>
    <name evidence="1" type="ORF">EDF62_1590</name>
</gene>
<dbReference type="Proteomes" id="UP000295601">
    <property type="component" value="Unassembled WGS sequence"/>
</dbReference>
<dbReference type="AlphaFoldDB" id="A0A4R6RZJ1"/>
<organism evidence="1 2">
    <name type="scientific">Leucobacter luti</name>
    <dbReference type="NCBI Taxonomy" id="340320"/>
    <lineage>
        <taxon>Bacteria</taxon>
        <taxon>Bacillati</taxon>
        <taxon>Actinomycetota</taxon>
        <taxon>Actinomycetes</taxon>
        <taxon>Micrococcales</taxon>
        <taxon>Microbacteriaceae</taxon>
        <taxon>Leucobacter</taxon>
    </lineage>
</organism>
<evidence type="ECO:0000313" key="2">
    <source>
        <dbReference type="Proteomes" id="UP000295601"/>
    </source>
</evidence>
<name>A0A4R6RZJ1_9MICO</name>
<keyword evidence="2" id="KW-1185">Reference proteome</keyword>
<accession>A0A4R6RZJ1</accession>
<dbReference type="EMBL" id="SNYA01000004">
    <property type="protein sequence ID" value="TDP92383.1"/>
    <property type="molecule type" value="Genomic_DNA"/>
</dbReference>
<protein>
    <submittedName>
        <fullName evidence="1">Uncharacterized protein</fullName>
    </submittedName>
</protein>